<gene>
    <name evidence="4" type="ORF">BAL341_732</name>
</gene>
<organism evidence="4">
    <name type="scientific">Rheinheimera sp. BAL341</name>
    <dbReference type="NCBI Taxonomy" id="1708203"/>
    <lineage>
        <taxon>Bacteria</taxon>
        <taxon>Pseudomonadati</taxon>
        <taxon>Pseudomonadota</taxon>
        <taxon>Gammaproteobacteria</taxon>
        <taxon>Chromatiales</taxon>
        <taxon>Chromatiaceae</taxon>
        <taxon>Rheinheimera</taxon>
    </lineage>
</organism>
<reference evidence="4" key="1">
    <citation type="submission" date="2019-04" db="EMBL/GenBank/DDBJ databases">
        <authorList>
            <person name="Brambilla D."/>
        </authorList>
    </citation>
    <scope>NUCLEOTIDE SEQUENCE</scope>
    <source>
        <strain evidence="4">BAL1</strain>
    </source>
</reference>
<dbReference type="GO" id="GO:0055052">
    <property type="term" value="C:ATP-binding cassette (ABC) transporter complex, substrate-binding subunit-containing"/>
    <property type="evidence" value="ECO:0007669"/>
    <property type="project" value="TreeGrafter"/>
</dbReference>
<dbReference type="GO" id="GO:0042956">
    <property type="term" value="P:maltodextrin transmembrane transport"/>
    <property type="evidence" value="ECO:0007669"/>
    <property type="project" value="TreeGrafter"/>
</dbReference>
<dbReference type="Gene3D" id="3.40.190.10">
    <property type="entry name" value="Periplasmic binding protein-like II"/>
    <property type="match status" value="2"/>
</dbReference>
<dbReference type="PANTHER" id="PTHR30061:SF50">
    <property type="entry name" value="MALTOSE_MALTODEXTRIN-BINDING PERIPLASMIC PROTEIN"/>
    <property type="match status" value="1"/>
</dbReference>
<proteinExistence type="inferred from homology"/>
<dbReference type="InterPro" id="IPR006059">
    <property type="entry name" value="SBP"/>
</dbReference>
<keyword evidence="3" id="KW-0732">Signal</keyword>
<sequence length="366" mass="40752">MLKEMDEDFTAVAKRFSNSHAGINVAVQLLPNEELKASVIRSAVQAVAPDIIIISSDNVGYARLMQLSELPDSMAIANLAKGVQLALQFEKKNYALPLFAGNHLLLMYNKKWVNQPVTDWQQLFDQHTSFAAKGVKTLALNYQEPYWFALFADLFGAHLIKDNAVNLNTVQMQQALSFYKTLVQRGVSQIECGYHCVSEAFYQGQFAYAINGSWALADARQRLGDNLGVAAFPGWQSRQIKPHASYIVMIFPHHSLQGAKATQIKQFVQYFRQHDNLQALADKHYLTPYFNSDSAVSATGDTLYKQVLAQTQQSQLMPASEAMVSVWNGMQKGMLLHQANTLNAAEAAAFMQKVAQRDQQLLAAGL</sequence>
<dbReference type="PANTHER" id="PTHR30061">
    <property type="entry name" value="MALTOSE-BINDING PERIPLASMIC PROTEIN"/>
    <property type="match status" value="1"/>
</dbReference>
<comment type="similarity">
    <text evidence="1">Belongs to the bacterial solute-binding protein 1 family.</text>
</comment>
<dbReference type="EMBL" id="CAAJGR010000065">
    <property type="protein sequence ID" value="VHO02318.1"/>
    <property type="molecule type" value="Genomic_DNA"/>
</dbReference>
<dbReference type="Pfam" id="PF13416">
    <property type="entry name" value="SBP_bac_8"/>
    <property type="match status" value="1"/>
</dbReference>
<dbReference type="GO" id="GO:0015768">
    <property type="term" value="P:maltose transport"/>
    <property type="evidence" value="ECO:0007669"/>
    <property type="project" value="TreeGrafter"/>
</dbReference>
<dbReference type="SUPFAM" id="SSF53850">
    <property type="entry name" value="Periplasmic binding protein-like II"/>
    <property type="match status" value="1"/>
</dbReference>
<dbReference type="GO" id="GO:1901982">
    <property type="term" value="F:maltose binding"/>
    <property type="evidence" value="ECO:0007669"/>
    <property type="project" value="TreeGrafter"/>
</dbReference>
<evidence type="ECO:0000256" key="3">
    <source>
        <dbReference type="ARBA" id="ARBA00022729"/>
    </source>
</evidence>
<protein>
    <submittedName>
        <fullName evidence="4">Maltose/maltodextrin ABC transporter, substrate binding periplasmic protein MalE</fullName>
    </submittedName>
</protein>
<evidence type="ECO:0000313" key="4">
    <source>
        <dbReference type="EMBL" id="VHO02318.1"/>
    </source>
</evidence>
<dbReference type="AlphaFoldDB" id="A0A486XIF9"/>
<name>A0A486XIF9_9GAMM</name>
<evidence type="ECO:0000256" key="2">
    <source>
        <dbReference type="ARBA" id="ARBA00022448"/>
    </source>
</evidence>
<keyword evidence="2" id="KW-0813">Transport</keyword>
<accession>A0A486XIF9</accession>
<evidence type="ECO:0000256" key="1">
    <source>
        <dbReference type="ARBA" id="ARBA00008520"/>
    </source>
</evidence>